<dbReference type="InterPro" id="IPR004344">
    <property type="entry name" value="TTL/TTLL_fam"/>
</dbReference>
<keyword evidence="4" id="KW-0547">Nucleotide-binding</keyword>
<evidence type="ECO:0000256" key="1">
    <source>
        <dbReference type="ARBA" id="ARBA00004496"/>
    </source>
</evidence>
<dbReference type="PROSITE" id="PS50096">
    <property type="entry name" value="IQ"/>
    <property type="match status" value="2"/>
</dbReference>
<dbReference type="InterPro" id="IPR000048">
    <property type="entry name" value="IQ_motif_EF-hand-BS"/>
</dbReference>
<dbReference type="Pfam" id="PF03133">
    <property type="entry name" value="TTL"/>
    <property type="match status" value="1"/>
</dbReference>
<feature type="compositionally biased region" description="Basic and acidic residues" evidence="6">
    <location>
        <begin position="20"/>
        <end position="29"/>
    </location>
</feature>
<sequence length="1010" mass="121137">MKQQIAPKPKITTQLPILPENKRQSKDSSRTPLKFMKPAIQNPLSQSRLSRQSSSIETTISQESQRKQSQTKKPNVETLVKNKTYFNHRSLMNDYLKRQNISIATKVFCFNSQDEYVRRCLQKHGWLETPSNQQIFDLKWVYTENPDDFKTLLDGQFYNHFSNTKELTTKSCLLANFKNQCEYGYDTSTFFPRAFDLGNATDREDFLKEYERTAVTIILKKAIAALRMKRKNEMKKLKQVIIQEWKKREENSKIRRIDVKRTVKRKYKNIYTAQELEDQSQQSDVKFDCSIMSEVLSRLSDMKRQLKDGFYDDKNFELSQQYISKTRLNLITYSQLQKFEKGSNPSQFLIRKLYSYHLFLKKHDPAYKVDGIHNIWIIKPGGCARGQGIYLEKDITEAINSGQQMQARLVQKYIERPLLYKGFKFDLRQWVLVRSFQPLQAFVFSHCYMRMCSQPYDVKDTKNLLKHLTNFSLNKTEFKNQNDSIYSSDFMQQWLPVDWQKVVRPQCNELMIKTLKILQDQFEGESKYCFELFGFDIMLDEYCKPWLLEVNLSPACAERADWLHEMLDSMAESMFNIVFGEEFSRPKKYYYELLIDEDQTYNNQQNDGQFEIWGQKCNIKREKMIDKRYIESLAALMIQKFYRMYKAKKIKWFLRDTKHAIVIQKYVRRMLANLLRIRLKNYYSARKIQTLIRGFLAKKKKYHLKRAKMATKIQCRFRCNQAIQIKTELKKELALLYLEQLMSFKISTKVAKDLKQKLFKYKKIQRWWKSQYKKRVNQSAKINSLVKCFIQKRKYKKLLKNHRSAIVIQKNQKRFKAIKLKKRLEKEQLTLLLQCLMRIKLARRQKRLDIIQNGLDKLMKAYGRHKSRVAMVNIWNMGLLRVKAIMKIQSYRLVIKSKRYVRRLKRLKKFIRLQAFIKGFLQRKRYRRLIKRKRAIKLIIKCLRRYIFKKKIKKRIQQKKGRGLNLYSQQPSKANTIQTISTRNSQTIQQQFQSKNAIAKKQTLQIPKKK</sequence>
<dbReference type="OMA" id="WKKREEN"/>
<keyword evidence="8" id="KW-1185">Reference proteome</keyword>
<evidence type="ECO:0000256" key="4">
    <source>
        <dbReference type="ARBA" id="ARBA00022741"/>
    </source>
</evidence>
<dbReference type="Proteomes" id="UP000683925">
    <property type="component" value="Unassembled WGS sequence"/>
</dbReference>
<feature type="compositionally biased region" description="Low complexity" evidence="6">
    <location>
        <begin position="44"/>
        <end position="63"/>
    </location>
</feature>
<proteinExistence type="predicted"/>
<dbReference type="PANTHER" id="PTHR45870:SF2">
    <property type="entry name" value="TUBULIN MONOGLYCYLASE TTLL3"/>
    <property type="match status" value="1"/>
</dbReference>
<dbReference type="GO" id="GO:0015630">
    <property type="term" value="C:microtubule cytoskeleton"/>
    <property type="evidence" value="ECO:0007669"/>
    <property type="project" value="TreeGrafter"/>
</dbReference>
<dbReference type="OrthoDB" id="202825at2759"/>
<evidence type="ECO:0000256" key="6">
    <source>
        <dbReference type="SAM" id="MobiDB-lite"/>
    </source>
</evidence>
<protein>
    <submittedName>
        <fullName evidence="7">Uncharacterized protein</fullName>
    </submittedName>
</protein>
<feature type="region of interest" description="Disordered" evidence="6">
    <location>
        <begin position="1"/>
        <end position="76"/>
    </location>
</feature>
<evidence type="ECO:0000313" key="7">
    <source>
        <dbReference type="EMBL" id="CAD8157769.1"/>
    </source>
</evidence>
<evidence type="ECO:0000256" key="3">
    <source>
        <dbReference type="ARBA" id="ARBA00022598"/>
    </source>
</evidence>
<accession>A0A8S1U2X2</accession>
<dbReference type="GO" id="GO:0070736">
    <property type="term" value="F:protein-glycine ligase activity, initiating"/>
    <property type="evidence" value="ECO:0007669"/>
    <property type="project" value="TreeGrafter"/>
</dbReference>
<reference evidence="7" key="1">
    <citation type="submission" date="2021-01" db="EMBL/GenBank/DDBJ databases">
        <authorList>
            <consortium name="Genoscope - CEA"/>
            <person name="William W."/>
        </authorList>
    </citation>
    <scope>NUCLEOTIDE SEQUENCE</scope>
</reference>
<evidence type="ECO:0000256" key="2">
    <source>
        <dbReference type="ARBA" id="ARBA00022490"/>
    </source>
</evidence>
<dbReference type="SMART" id="SM00015">
    <property type="entry name" value="IQ"/>
    <property type="match status" value="7"/>
</dbReference>
<dbReference type="GO" id="GO:0005524">
    <property type="term" value="F:ATP binding"/>
    <property type="evidence" value="ECO:0007669"/>
    <property type="project" value="UniProtKB-KW"/>
</dbReference>
<dbReference type="InterPro" id="IPR051437">
    <property type="entry name" value="TTLL_monoglycylase"/>
</dbReference>
<dbReference type="PROSITE" id="PS51221">
    <property type="entry name" value="TTL"/>
    <property type="match status" value="1"/>
</dbReference>
<keyword evidence="3" id="KW-0436">Ligase</keyword>
<comment type="caution">
    <text evidence="7">The sequence shown here is derived from an EMBL/GenBank/DDBJ whole genome shotgun (WGS) entry which is preliminary data.</text>
</comment>
<dbReference type="GO" id="GO:0005737">
    <property type="term" value="C:cytoplasm"/>
    <property type="evidence" value="ECO:0007669"/>
    <property type="project" value="UniProtKB-SubCell"/>
</dbReference>
<evidence type="ECO:0000313" key="8">
    <source>
        <dbReference type="Proteomes" id="UP000683925"/>
    </source>
</evidence>
<dbReference type="PANTHER" id="PTHR45870">
    <property type="entry name" value="TUBULIN MONOGLYCYLASE TTLL3"/>
    <property type="match status" value="1"/>
</dbReference>
<comment type="subcellular location">
    <subcellularLocation>
        <location evidence="1">Cytoplasm</location>
    </subcellularLocation>
</comment>
<dbReference type="Pfam" id="PF00612">
    <property type="entry name" value="IQ"/>
    <property type="match status" value="3"/>
</dbReference>
<organism evidence="7 8">
    <name type="scientific">Paramecium octaurelia</name>
    <dbReference type="NCBI Taxonomy" id="43137"/>
    <lineage>
        <taxon>Eukaryota</taxon>
        <taxon>Sar</taxon>
        <taxon>Alveolata</taxon>
        <taxon>Ciliophora</taxon>
        <taxon>Intramacronucleata</taxon>
        <taxon>Oligohymenophorea</taxon>
        <taxon>Peniculida</taxon>
        <taxon>Parameciidae</taxon>
        <taxon>Paramecium</taxon>
    </lineage>
</organism>
<evidence type="ECO:0000256" key="5">
    <source>
        <dbReference type="ARBA" id="ARBA00022840"/>
    </source>
</evidence>
<gene>
    <name evidence="7" type="ORF">POCTA_138.1.T0340141</name>
</gene>
<dbReference type="EMBL" id="CAJJDP010000034">
    <property type="protein sequence ID" value="CAD8157769.1"/>
    <property type="molecule type" value="Genomic_DNA"/>
</dbReference>
<dbReference type="AlphaFoldDB" id="A0A8S1U2X2"/>
<name>A0A8S1U2X2_PAROT</name>
<keyword evidence="5" id="KW-0067">ATP-binding</keyword>
<keyword evidence="2" id="KW-0963">Cytoplasm</keyword>